<evidence type="ECO:0000256" key="8">
    <source>
        <dbReference type="ARBA" id="ARBA00022985"/>
    </source>
</evidence>
<evidence type="ECO:0000256" key="1">
    <source>
        <dbReference type="ARBA" id="ARBA00004651"/>
    </source>
</evidence>
<evidence type="ECO:0000256" key="12">
    <source>
        <dbReference type="HAMAP-Rule" id="MF_02030"/>
    </source>
</evidence>
<name>A0AB39HDI0_9VIBR</name>
<evidence type="ECO:0000256" key="6">
    <source>
        <dbReference type="ARBA" id="ARBA00022692"/>
    </source>
</evidence>
<feature type="binding site" evidence="13">
    <location>
        <position position="213"/>
    </location>
    <ligand>
        <name>Mg(2+)</name>
        <dbReference type="ChEBI" id="CHEBI:18420"/>
    </ligand>
</feature>
<evidence type="ECO:0000256" key="9">
    <source>
        <dbReference type="ARBA" id="ARBA00022989"/>
    </source>
</evidence>
<organism evidence="14">
    <name type="scientific">Vibrio sp. HB236076</name>
    <dbReference type="NCBI Taxonomy" id="3232307"/>
    <lineage>
        <taxon>Bacteria</taxon>
        <taxon>Pseudomonadati</taxon>
        <taxon>Pseudomonadota</taxon>
        <taxon>Gammaproteobacteria</taxon>
        <taxon>Vibrionales</taxon>
        <taxon>Vibrionaceae</taxon>
        <taxon>Vibrio</taxon>
    </lineage>
</organism>
<comment type="pathway">
    <text evidence="12">Bacterial outer membrane biogenesis; LPS O-antigen biosynthesis.</text>
</comment>
<dbReference type="GO" id="GO:0000287">
    <property type="term" value="F:magnesium ion binding"/>
    <property type="evidence" value="ECO:0007669"/>
    <property type="project" value="InterPro"/>
</dbReference>
<evidence type="ECO:0000256" key="3">
    <source>
        <dbReference type="ARBA" id="ARBA00022519"/>
    </source>
</evidence>
<keyword evidence="6 12" id="KW-0812">Transmembrane</keyword>
<feature type="transmembrane region" description="Helical" evidence="12">
    <location>
        <begin position="64"/>
        <end position="84"/>
    </location>
</feature>
<dbReference type="InterPro" id="IPR012750">
    <property type="entry name" value="ECA_WecA-rel"/>
</dbReference>
<dbReference type="Pfam" id="PF00953">
    <property type="entry name" value="Glycos_transf_4"/>
    <property type="match status" value="1"/>
</dbReference>
<keyword evidence="8 12" id="KW-0448">Lipopolysaccharide biosynthesis</keyword>
<feature type="transmembrane region" description="Helical" evidence="12">
    <location>
        <begin position="156"/>
        <end position="174"/>
    </location>
</feature>
<comment type="cofactor">
    <cofactor evidence="12">
        <name>Mn(2+)</name>
        <dbReference type="ChEBI" id="CHEBI:29035"/>
    </cofactor>
</comment>
<comment type="caution">
    <text evidence="12">Lacks conserved residue(s) required for the propagation of feature annotation.</text>
</comment>
<dbReference type="EMBL" id="CP162601">
    <property type="protein sequence ID" value="XDK24869.1"/>
    <property type="molecule type" value="Genomic_DNA"/>
</dbReference>
<dbReference type="GO" id="GO:0044038">
    <property type="term" value="P:cell wall macromolecule biosynthetic process"/>
    <property type="evidence" value="ECO:0007669"/>
    <property type="project" value="TreeGrafter"/>
</dbReference>
<reference evidence="14" key="1">
    <citation type="submission" date="2024-07" db="EMBL/GenBank/DDBJ databases">
        <title>Genome Analysis of a Potential Novel Vibrio Species Secreting pH- and Thermo-stable Alginate Lyase and its Application in Producing Alginate Oligosaccharides.</title>
        <authorList>
            <person name="Huang H."/>
            <person name="Bao K."/>
        </authorList>
    </citation>
    <scope>NUCLEOTIDE SEQUENCE</scope>
    <source>
        <strain evidence="14">HB236076</strain>
    </source>
</reference>
<keyword evidence="5 12" id="KW-0808">Transferase</keyword>
<keyword evidence="2 12" id="KW-1003">Cell membrane</keyword>
<feature type="transmembrane region" description="Helical" evidence="12">
    <location>
        <begin position="129"/>
        <end position="149"/>
    </location>
</feature>
<feature type="binding site" evidence="13">
    <location>
        <position position="148"/>
    </location>
    <ligand>
        <name>Mg(2+)</name>
        <dbReference type="ChEBI" id="CHEBI:18420"/>
    </ligand>
</feature>
<dbReference type="HAMAP" id="MF_02030">
    <property type="entry name" value="WecA_Gammaproteo"/>
    <property type="match status" value="1"/>
</dbReference>
<evidence type="ECO:0000256" key="10">
    <source>
        <dbReference type="ARBA" id="ARBA00023136"/>
    </source>
</evidence>
<evidence type="ECO:0000256" key="5">
    <source>
        <dbReference type="ARBA" id="ARBA00022679"/>
    </source>
</evidence>
<dbReference type="CDD" id="cd06853">
    <property type="entry name" value="GT_WecA_like"/>
    <property type="match status" value="1"/>
</dbReference>
<dbReference type="PANTHER" id="PTHR22926">
    <property type="entry name" value="PHOSPHO-N-ACETYLMURAMOYL-PENTAPEPTIDE-TRANSFERASE"/>
    <property type="match status" value="1"/>
</dbReference>
<comment type="subcellular location">
    <subcellularLocation>
        <location evidence="12">Cell inner membrane</location>
        <topology evidence="12">Multi-pass membrane protein</topology>
    </subcellularLocation>
    <subcellularLocation>
        <location evidence="1">Cell membrane</location>
        <topology evidence="1">Multi-pass membrane protein</topology>
    </subcellularLocation>
</comment>
<keyword evidence="7 12" id="KW-0460">Magnesium</keyword>
<dbReference type="GO" id="GO:0016757">
    <property type="term" value="F:glycosyltransferase activity"/>
    <property type="evidence" value="ECO:0007669"/>
    <property type="project" value="UniProtKB-KW"/>
</dbReference>
<feature type="transmembrane region" description="Helical" evidence="12">
    <location>
        <begin position="297"/>
        <end position="316"/>
    </location>
</feature>
<dbReference type="EC" id="2.7.8.33" evidence="12"/>
<evidence type="ECO:0000256" key="4">
    <source>
        <dbReference type="ARBA" id="ARBA00022676"/>
    </source>
</evidence>
<feature type="transmembrane region" description="Helical" evidence="12">
    <location>
        <begin position="248"/>
        <end position="265"/>
    </location>
</feature>
<dbReference type="KEGG" id="vih:AB0763_11975"/>
<protein>
    <recommendedName>
        <fullName evidence="12">Undecaprenyl-phosphate alpha-N-acetylglucosaminyl 1-phosphate transferase</fullName>
        <ecNumber evidence="12">2.7.8.33</ecNumber>
    </recommendedName>
    <alternativeName>
        <fullName evidence="12">UDP-GlcNAc:undecaprenyl-phosphate GlcNAc-1-phosphate transferase</fullName>
    </alternativeName>
    <alternativeName>
        <fullName evidence="12">Undecaprenyl-phosphate GlcNAc-1-phosphate transferase</fullName>
    </alternativeName>
</protein>
<dbReference type="GO" id="GO:0071555">
    <property type="term" value="P:cell wall organization"/>
    <property type="evidence" value="ECO:0007669"/>
    <property type="project" value="TreeGrafter"/>
</dbReference>
<dbReference type="GO" id="GO:0030145">
    <property type="term" value="F:manganese ion binding"/>
    <property type="evidence" value="ECO:0007669"/>
    <property type="project" value="InterPro"/>
</dbReference>
<keyword evidence="13" id="KW-0479">Metal-binding</keyword>
<proteinExistence type="inferred from homology"/>
<keyword evidence="3 12" id="KW-0997">Cell inner membrane</keyword>
<keyword evidence="11 12" id="KW-0464">Manganese</keyword>
<dbReference type="AlphaFoldDB" id="A0AB39HDI0"/>
<keyword evidence="10 12" id="KW-0472">Membrane</keyword>
<feature type="transmembrane region" description="Helical" evidence="12">
    <location>
        <begin position="96"/>
        <end position="117"/>
    </location>
</feature>
<comment type="catalytic activity">
    <reaction evidence="12">
        <text>di-trans,octa-cis-undecaprenyl phosphate + UDP-N-acetyl-alpha-D-glucosamine = N-acetyl-alpha-D-glucosaminyl-di-trans,octa-cis-undecaprenyl diphosphate + UMP</text>
        <dbReference type="Rhea" id="RHEA:28090"/>
        <dbReference type="ChEBI" id="CHEBI:57705"/>
        <dbReference type="ChEBI" id="CHEBI:57865"/>
        <dbReference type="ChEBI" id="CHEBI:60392"/>
        <dbReference type="ChEBI" id="CHEBI:62959"/>
        <dbReference type="EC" id="2.7.8.33"/>
    </reaction>
</comment>
<dbReference type="InterPro" id="IPR000715">
    <property type="entry name" value="Glycosyl_transferase_4"/>
</dbReference>
<evidence type="ECO:0000256" key="2">
    <source>
        <dbReference type="ARBA" id="ARBA00022475"/>
    </source>
</evidence>
<gene>
    <name evidence="12 14" type="primary">wecA</name>
    <name evidence="14" type="ORF">AB0763_11975</name>
</gene>
<sequence>MITLIALTLTISIFSLLSLRKVAIVYDLVDKPTHRKVHEGNIPFIGGQALFVTLVSMGLWQPNLIPHSFEYLMVSGILVAVGTVDDKLNIRASTRLVILLLLSLWLIYVKGISLTQLGNLFGTGDIDVGAGSVVLTTAAIIGCICAFNMVDGIDGLLGGLASVTFAGLGFLFWYSGDVNLAYFCSLFVLAMLPYIFFNLDLIPKRSFKVFMGDSGSFLIGFTIVWLLIHSSQVLPDGSTTSLVLQPVTALWLIALPLMDMAMVMIRRMKKRRSPFKPDRLHLHHLCVRLGMSARQTLAFIVALSVLLACLGIWAQLQGVPESLMLATFIALFLLYVVIISYIWRISTFIRQWRQA</sequence>
<dbReference type="GO" id="GO:0009243">
    <property type="term" value="P:O antigen biosynthetic process"/>
    <property type="evidence" value="ECO:0007669"/>
    <property type="project" value="UniProtKB-UniRule"/>
</dbReference>
<dbReference type="RefSeq" id="WP_306102000.1">
    <property type="nucleotide sequence ID" value="NZ_CP162601.1"/>
</dbReference>
<evidence type="ECO:0000313" key="14">
    <source>
        <dbReference type="EMBL" id="XDK24869.1"/>
    </source>
</evidence>
<evidence type="ECO:0000256" key="13">
    <source>
        <dbReference type="PIRSR" id="PIRSR600715-1"/>
    </source>
</evidence>
<feature type="transmembrane region" description="Helical" evidence="12">
    <location>
        <begin position="209"/>
        <end position="228"/>
    </location>
</feature>
<dbReference type="PANTHER" id="PTHR22926:SF3">
    <property type="entry name" value="UNDECAPRENYL-PHOSPHATE ALPHA-N-ACETYLGLUCOSAMINYL 1-PHOSPHATE TRANSFERASE"/>
    <property type="match status" value="1"/>
</dbReference>
<keyword evidence="9 12" id="KW-1133">Transmembrane helix</keyword>
<comment type="function">
    <text evidence="12">Catalyzes the transfer of the GlcNAc-1-phosphate moiety from UDP-GlcNAc onto the carrier lipid undecaprenyl phosphate (C55-P), yielding GlcNAc-pyrophosphoryl-undecaprenyl (GlcNAc-PP-C55).</text>
</comment>
<comment type="cofactor">
    <cofactor evidence="12 13">
        <name>Mg(2+)</name>
        <dbReference type="ChEBI" id="CHEBI:18420"/>
    </cofactor>
</comment>
<dbReference type="NCBIfam" id="TIGR02380">
    <property type="entry name" value="ECA_wecA"/>
    <property type="match status" value="1"/>
</dbReference>
<comment type="similarity">
    <text evidence="12">Belongs to the glycosyltransferase 4 family. WecA subfamily.</text>
</comment>
<accession>A0AB39HDI0</accession>
<dbReference type="GO" id="GO:0009276">
    <property type="term" value="C:Gram-negative-bacterium-type cell wall"/>
    <property type="evidence" value="ECO:0007669"/>
    <property type="project" value="InterPro"/>
</dbReference>
<keyword evidence="4 12" id="KW-0328">Glycosyltransferase</keyword>
<dbReference type="GO" id="GO:0005886">
    <property type="term" value="C:plasma membrane"/>
    <property type="evidence" value="ECO:0007669"/>
    <property type="project" value="UniProtKB-SubCell"/>
</dbReference>
<feature type="transmembrane region" description="Helical" evidence="12">
    <location>
        <begin position="180"/>
        <end position="197"/>
    </location>
</feature>
<feature type="transmembrane region" description="Helical" evidence="12">
    <location>
        <begin position="322"/>
        <end position="343"/>
    </location>
</feature>
<dbReference type="GO" id="GO:0036380">
    <property type="term" value="F:UDP-N-acetylglucosamine-undecaprenyl-phosphate N-acetylglucosaminephosphotransferase activity"/>
    <property type="evidence" value="ECO:0007669"/>
    <property type="project" value="UniProtKB-UniRule"/>
</dbReference>
<evidence type="ECO:0000256" key="11">
    <source>
        <dbReference type="ARBA" id="ARBA00023211"/>
    </source>
</evidence>
<evidence type="ECO:0000256" key="7">
    <source>
        <dbReference type="ARBA" id="ARBA00022842"/>
    </source>
</evidence>